<protein>
    <submittedName>
        <fullName evidence="2">Pilus assembly protein, PilO</fullName>
    </submittedName>
</protein>
<organism evidence="2 3">
    <name type="scientific">Kingella kingae</name>
    <dbReference type="NCBI Taxonomy" id="504"/>
    <lineage>
        <taxon>Bacteria</taxon>
        <taxon>Pseudomonadati</taxon>
        <taxon>Pseudomonadota</taxon>
        <taxon>Betaproteobacteria</taxon>
        <taxon>Neisseriales</taxon>
        <taxon>Neisseriaceae</taxon>
        <taxon>Kingella</taxon>
    </lineage>
</organism>
<keyword evidence="1" id="KW-1133">Transmembrane helix</keyword>
<feature type="transmembrane region" description="Helical" evidence="1">
    <location>
        <begin position="20"/>
        <end position="38"/>
    </location>
</feature>
<proteinExistence type="predicted"/>
<gene>
    <name evidence="2" type="ORF">NCTC10529_01151</name>
</gene>
<dbReference type="EMBL" id="LS483426">
    <property type="protein sequence ID" value="SQH24956.1"/>
    <property type="molecule type" value="Genomic_DNA"/>
</dbReference>
<dbReference type="InterPro" id="IPR014717">
    <property type="entry name" value="Transl_elong_EF1B/ribsomal_bS6"/>
</dbReference>
<evidence type="ECO:0000313" key="2">
    <source>
        <dbReference type="EMBL" id="SQH24956.1"/>
    </source>
</evidence>
<dbReference type="InterPro" id="IPR007445">
    <property type="entry name" value="PilO"/>
</dbReference>
<dbReference type="PANTHER" id="PTHR39555">
    <property type="entry name" value="FIMBRIAL ASSEMBLY PROTEIN PILO-LIKE PROTEIN-RELATED"/>
    <property type="match status" value="1"/>
</dbReference>
<accession>A0AAX2J3Z5</accession>
<dbReference type="RefSeq" id="WP_003785825.1">
    <property type="nucleotide sequence ID" value="NZ_CP045141.1"/>
</dbReference>
<dbReference type="PANTHER" id="PTHR39555:SF1">
    <property type="entry name" value="TYPE IV PILUS INNER MEMBRANE COMPONENT PILO"/>
    <property type="match status" value="1"/>
</dbReference>
<dbReference type="GeneID" id="93262444"/>
<name>A0AAX2J3Z5_KINKI</name>
<evidence type="ECO:0000313" key="3">
    <source>
        <dbReference type="Proteomes" id="UP000248598"/>
    </source>
</evidence>
<dbReference type="AlphaFoldDB" id="A0AAX2J3Z5"/>
<evidence type="ECO:0000256" key="1">
    <source>
        <dbReference type="SAM" id="Phobius"/>
    </source>
</evidence>
<keyword evidence="1" id="KW-0472">Membrane</keyword>
<keyword evidence="1" id="KW-0812">Transmembrane</keyword>
<sequence length="207" mass="22528">MSNKFDINKLHLQPKPVQFLAAIVVAVVLVVIGYFVFFQTQWTELTDAQAKEEELKTEYSEKSIRAASLDNLKLELQQIEASTQVLLKQLPTSAEIPTLIQELHQAAAKNGLTMSAIAPEQKVTEGPVERLPFSISVAGNYDQIAQFVRDVGQMSRIVTLANISLSQATDDKNKGQGKLVFTAMANTYKALDVSEMASAASAASAAK</sequence>
<dbReference type="GO" id="GO:0043107">
    <property type="term" value="P:type IV pilus-dependent motility"/>
    <property type="evidence" value="ECO:0007669"/>
    <property type="project" value="InterPro"/>
</dbReference>
<dbReference type="Proteomes" id="UP000248598">
    <property type="component" value="Chromosome 1"/>
</dbReference>
<dbReference type="Pfam" id="PF04350">
    <property type="entry name" value="PilO"/>
    <property type="match status" value="1"/>
</dbReference>
<dbReference type="GO" id="GO:0043683">
    <property type="term" value="P:type IV pilus assembly"/>
    <property type="evidence" value="ECO:0007669"/>
    <property type="project" value="InterPro"/>
</dbReference>
<dbReference type="PIRSF" id="PIRSF016482">
    <property type="entry name" value="PilO"/>
    <property type="match status" value="1"/>
</dbReference>
<reference evidence="2 3" key="1">
    <citation type="submission" date="2018-06" db="EMBL/GenBank/DDBJ databases">
        <authorList>
            <consortium name="Pathogen Informatics"/>
            <person name="Doyle S."/>
        </authorList>
    </citation>
    <scope>NUCLEOTIDE SEQUENCE [LARGE SCALE GENOMIC DNA]</scope>
    <source>
        <strain evidence="2 3">NCTC10529</strain>
    </source>
</reference>
<dbReference type="Gene3D" id="3.30.70.60">
    <property type="match status" value="1"/>
</dbReference>